<dbReference type="Gene3D" id="2.30.40.10">
    <property type="entry name" value="Urease, subunit C, domain 1"/>
    <property type="match status" value="1"/>
</dbReference>
<accession>A0A1W2BAJ2</accession>
<keyword evidence="4" id="KW-1185">Reference proteome</keyword>
<proteinExistence type="predicted"/>
<protein>
    <submittedName>
        <fullName evidence="3">Imidazolonepropionase</fullName>
    </submittedName>
</protein>
<evidence type="ECO:0000313" key="4">
    <source>
        <dbReference type="Proteomes" id="UP000192756"/>
    </source>
</evidence>
<dbReference type="PANTHER" id="PTHR43135">
    <property type="entry name" value="ALPHA-D-RIBOSE 1-METHYLPHOSPHONATE 5-TRIPHOSPHATE DIPHOSPHATASE"/>
    <property type="match status" value="1"/>
</dbReference>
<dbReference type="Gene3D" id="3.40.50.10910">
    <property type="entry name" value="Amidohydrolase"/>
    <property type="match status" value="1"/>
</dbReference>
<dbReference type="OrthoDB" id="9797498at2"/>
<organism evidence="3 4">
    <name type="scientific">Pedobacter africanus</name>
    <dbReference type="NCBI Taxonomy" id="151894"/>
    <lineage>
        <taxon>Bacteria</taxon>
        <taxon>Pseudomonadati</taxon>
        <taxon>Bacteroidota</taxon>
        <taxon>Sphingobacteriia</taxon>
        <taxon>Sphingobacteriales</taxon>
        <taxon>Sphingobacteriaceae</taxon>
        <taxon>Pedobacter</taxon>
    </lineage>
</organism>
<feature type="chain" id="PRO_5012687044" evidence="1">
    <location>
        <begin position="19"/>
        <end position="413"/>
    </location>
</feature>
<evidence type="ECO:0000313" key="3">
    <source>
        <dbReference type="EMBL" id="SMC69916.1"/>
    </source>
</evidence>
<dbReference type="SUPFAM" id="SSF51338">
    <property type="entry name" value="Composite domain of metallo-dependent hydrolases"/>
    <property type="match status" value="1"/>
</dbReference>
<feature type="signal peptide" evidence="1">
    <location>
        <begin position="1"/>
        <end position="18"/>
    </location>
</feature>
<dbReference type="PANTHER" id="PTHR43135:SF3">
    <property type="entry name" value="ALPHA-D-RIBOSE 1-METHYLPHOSPHONATE 5-TRIPHOSPHATE DIPHOSPHATASE"/>
    <property type="match status" value="1"/>
</dbReference>
<feature type="domain" description="Amidohydrolase-related" evidence="2">
    <location>
        <begin position="74"/>
        <end position="406"/>
    </location>
</feature>
<dbReference type="AlphaFoldDB" id="A0A1W2BAJ2"/>
<dbReference type="InterPro" id="IPR051781">
    <property type="entry name" value="Metallo-dep_Hydrolase"/>
</dbReference>
<dbReference type="Pfam" id="PF01979">
    <property type="entry name" value="Amidohydro_1"/>
    <property type="match status" value="1"/>
</dbReference>
<sequence>MRIKIILLLLCLQGSAFAQRAILLKDATIIDGDGSVKPYQGSVFIKDGIIKAVFKGESGKADAGAELIDCKGKFIVPGLIDAHVHLGTGNLDDWKKASLTRDSIAENLLRHGITTVRDMAGYAPFLAEYKTAVTSGKIPGPDIFYAAQFAGPSYFEMIARGSKDRKGQGTTAWYRAISNKKEVKQAIMEAKKAGVTGIKIYASLSRELIAEITREAHKQGLMAWAHGAIFPSKPIDVALAGVNSMSHANDLVFEQLKGDTIEIGRAWAQLYKGLKADTAILDRLLLAMKERNIYLDATVFHAENNKMVNAAIITRRANQLGVKIVSGTDWIYPTKNEDVALMQEVKLLASKCGMNSLEVIQCATLNGAQVTGLNDRGVIRSGKRADLLVLRQDPLNDVEHLFHPEIVFKRGIM</sequence>
<dbReference type="Gene3D" id="1.20.58.520">
    <property type="entry name" value="Amidohydrolase"/>
    <property type="match status" value="1"/>
</dbReference>
<dbReference type="RefSeq" id="WP_084238329.1">
    <property type="nucleotide sequence ID" value="NZ_FWXT01000001.1"/>
</dbReference>
<name>A0A1W2BAJ2_9SPHI</name>
<evidence type="ECO:0000259" key="2">
    <source>
        <dbReference type="Pfam" id="PF01979"/>
    </source>
</evidence>
<dbReference type="InterPro" id="IPR032466">
    <property type="entry name" value="Metal_Hydrolase"/>
</dbReference>
<dbReference type="GO" id="GO:0016810">
    <property type="term" value="F:hydrolase activity, acting on carbon-nitrogen (but not peptide) bonds"/>
    <property type="evidence" value="ECO:0007669"/>
    <property type="project" value="InterPro"/>
</dbReference>
<reference evidence="4" key="1">
    <citation type="submission" date="2017-04" db="EMBL/GenBank/DDBJ databases">
        <authorList>
            <person name="Varghese N."/>
            <person name="Submissions S."/>
        </authorList>
    </citation>
    <scope>NUCLEOTIDE SEQUENCE [LARGE SCALE GENOMIC DNA]</scope>
    <source>
        <strain evidence="4">DSM 12126</strain>
    </source>
</reference>
<dbReference type="Proteomes" id="UP000192756">
    <property type="component" value="Unassembled WGS sequence"/>
</dbReference>
<dbReference type="STRING" id="151894.SAMN04488524_2175"/>
<gene>
    <name evidence="3" type="ORF">SAMN04488524_2175</name>
</gene>
<dbReference type="SUPFAM" id="SSF51556">
    <property type="entry name" value="Metallo-dependent hydrolases"/>
    <property type="match status" value="1"/>
</dbReference>
<keyword evidence="1" id="KW-0732">Signal</keyword>
<dbReference type="InterPro" id="IPR006680">
    <property type="entry name" value="Amidohydro-rel"/>
</dbReference>
<dbReference type="InterPro" id="IPR011059">
    <property type="entry name" value="Metal-dep_hydrolase_composite"/>
</dbReference>
<dbReference type="Gene3D" id="3.30.110.90">
    <property type="entry name" value="Amidohydrolase"/>
    <property type="match status" value="1"/>
</dbReference>
<dbReference type="EMBL" id="FWXT01000001">
    <property type="protein sequence ID" value="SMC69916.1"/>
    <property type="molecule type" value="Genomic_DNA"/>
</dbReference>
<evidence type="ECO:0000256" key="1">
    <source>
        <dbReference type="SAM" id="SignalP"/>
    </source>
</evidence>